<evidence type="ECO:0000259" key="4">
    <source>
        <dbReference type="PROSITE" id="PS50011"/>
    </source>
</evidence>
<dbReference type="InterPro" id="IPR011009">
    <property type="entry name" value="Kinase-like_dom_sf"/>
</dbReference>
<dbReference type="InterPro" id="IPR032675">
    <property type="entry name" value="LRR_dom_sf"/>
</dbReference>
<proteinExistence type="predicted"/>
<accession>A0ABU7GA29</accession>
<keyword evidence="5" id="KW-0808">Transferase</keyword>
<keyword evidence="6" id="KW-1185">Reference proteome</keyword>
<gene>
    <name evidence="5" type="ORF">SNR37_001595</name>
</gene>
<keyword evidence="3" id="KW-0547">Nucleotide-binding</keyword>
<dbReference type="Proteomes" id="UP001310248">
    <property type="component" value="Unassembled WGS sequence"/>
</dbReference>
<name>A0ABU7GA29_9ALTE</name>
<sequence length="416" mass="46090">MHTLEQLRSGQLRQHTRINIKDKLEQLPEDFAEYCPLVEVLDLSDNQLRALPESLSQLQHLRIVFASNNQFEVLPEVLGRCANLDMIGFKSNQIREVSAAALPAKLRWLILTDNQIESLPEQLGECSELQKCALAGNRLTALPQSMKQCRNLELLRVSANRLNSFPTQLLELPRLAWLAFAGNPFCQAFEHGSGLAKFSLDDFVVDKVLGQGASGVISLAHPKSGVDLPSSVAIKVFKGEVTSDGYPSDELDACLHVDQHPALVNFIGQIDQADCSAVVMKLIPEHFSNLGQPPSLASCTRDTFLPEQQLGIEAIAKIVEQMQSLLSHLSEHHMCHGDLYAHNVLVDEQYNIVLGDFGAASHYEYLPQEVQAKLIRVEQRALAFFIEDMLSICQASEQSSNGYQQLSQVASKLLQG</sequence>
<dbReference type="SMART" id="SM00364">
    <property type="entry name" value="LRR_BAC"/>
    <property type="match status" value="4"/>
</dbReference>
<dbReference type="SMART" id="SM00220">
    <property type="entry name" value="S_TKc"/>
    <property type="match status" value="1"/>
</dbReference>
<dbReference type="SMART" id="SM00369">
    <property type="entry name" value="LRR_TYP"/>
    <property type="match status" value="4"/>
</dbReference>
<feature type="domain" description="Protein kinase" evidence="4">
    <location>
        <begin position="203"/>
        <end position="416"/>
    </location>
</feature>
<organism evidence="5 6">
    <name type="scientific">Agarivorans aestuarii</name>
    <dbReference type="NCBI Taxonomy" id="1563703"/>
    <lineage>
        <taxon>Bacteria</taxon>
        <taxon>Pseudomonadati</taxon>
        <taxon>Pseudomonadota</taxon>
        <taxon>Gammaproteobacteria</taxon>
        <taxon>Alteromonadales</taxon>
        <taxon>Alteromonadaceae</taxon>
        <taxon>Agarivorans</taxon>
    </lineage>
</organism>
<dbReference type="InterPro" id="IPR000719">
    <property type="entry name" value="Prot_kinase_dom"/>
</dbReference>
<dbReference type="Gene3D" id="3.80.10.10">
    <property type="entry name" value="Ribonuclease Inhibitor"/>
    <property type="match status" value="2"/>
</dbReference>
<keyword evidence="3" id="KW-0067">ATP-binding</keyword>
<evidence type="ECO:0000313" key="6">
    <source>
        <dbReference type="Proteomes" id="UP001310248"/>
    </source>
</evidence>
<dbReference type="GO" id="GO:0016301">
    <property type="term" value="F:kinase activity"/>
    <property type="evidence" value="ECO:0007669"/>
    <property type="project" value="UniProtKB-KW"/>
</dbReference>
<dbReference type="PANTHER" id="PTHR48051:SF1">
    <property type="entry name" value="RAS SUPPRESSOR PROTEIN 1"/>
    <property type="match status" value="1"/>
</dbReference>
<feature type="binding site" evidence="3">
    <location>
        <position position="235"/>
    </location>
    <ligand>
        <name>ATP</name>
        <dbReference type="ChEBI" id="CHEBI:30616"/>
    </ligand>
</feature>
<dbReference type="RefSeq" id="WP_329776953.1">
    <property type="nucleotide sequence ID" value="NZ_JAYDYW010000019.1"/>
</dbReference>
<reference evidence="6" key="1">
    <citation type="submission" date="2023-07" db="EMBL/GenBank/DDBJ databases">
        <title>Draft genome sequence of Agarivorans aestuarii strain ZMCS4, a CAZymes producing bacteria isolated from the marine brown algae Clodostephus spongiosus.</title>
        <authorList>
            <person name="Lorente B."/>
            <person name="Cabral C."/>
            <person name="Frias J."/>
            <person name="Faria J."/>
            <person name="Toubarro D."/>
        </authorList>
    </citation>
    <scope>NUCLEOTIDE SEQUENCE [LARGE SCALE GENOMIC DNA]</scope>
    <source>
        <strain evidence="6">ZMCS4</strain>
    </source>
</reference>
<evidence type="ECO:0000256" key="1">
    <source>
        <dbReference type="ARBA" id="ARBA00022614"/>
    </source>
</evidence>
<dbReference type="PROSITE" id="PS51450">
    <property type="entry name" value="LRR"/>
    <property type="match status" value="1"/>
</dbReference>
<dbReference type="Gene3D" id="1.10.510.10">
    <property type="entry name" value="Transferase(Phosphotransferase) domain 1"/>
    <property type="match status" value="1"/>
</dbReference>
<evidence type="ECO:0000256" key="3">
    <source>
        <dbReference type="PROSITE-ProRule" id="PRU10141"/>
    </source>
</evidence>
<dbReference type="Gene3D" id="3.30.200.20">
    <property type="entry name" value="Phosphorylase Kinase, domain 1"/>
    <property type="match status" value="1"/>
</dbReference>
<protein>
    <submittedName>
        <fullName evidence="5">Leucine-rich repeat-containing protein kinase family protein</fullName>
        <ecNumber evidence="5">2.7.-.-</ecNumber>
    </submittedName>
</protein>
<keyword evidence="2" id="KW-0677">Repeat</keyword>
<reference evidence="5 6" key="2">
    <citation type="submission" date="2023-12" db="EMBL/GenBank/DDBJ databases">
        <authorList>
            <consortium name="Cladostephus spongiosus"/>
            <person name="Lorente B."/>
            <person name="Cabral C."/>
            <person name="Frias J."/>
            <person name="Faria J."/>
            <person name="Toubarro D."/>
        </authorList>
    </citation>
    <scope>NUCLEOTIDE SEQUENCE [LARGE SCALE GENOMIC DNA]</scope>
    <source>
        <strain evidence="5 6">ZMCS4</strain>
    </source>
</reference>
<dbReference type="Pfam" id="PF00560">
    <property type="entry name" value="LRR_1"/>
    <property type="match status" value="1"/>
</dbReference>
<dbReference type="InterPro" id="IPR003591">
    <property type="entry name" value="Leu-rich_rpt_typical-subtyp"/>
</dbReference>
<dbReference type="PROSITE" id="PS50011">
    <property type="entry name" value="PROTEIN_KINASE_DOM"/>
    <property type="match status" value="1"/>
</dbReference>
<dbReference type="InterPro" id="IPR001245">
    <property type="entry name" value="Ser-Thr/Tyr_kinase_cat_dom"/>
</dbReference>
<dbReference type="InterPro" id="IPR001611">
    <property type="entry name" value="Leu-rich_rpt"/>
</dbReference>
<dbReference type="PROSITE" id="PS00107">
    <property type="entry name" value="PROTEIN_KINASE_ATP"/>
    <property type="match status" value="1"/>
</dbReference>
<dbReference type="EMBL" id="JAYDYW010000019">
    <property type="protein sequence ID" value="MEE1676263.1"/>
    <property type="molecule type" value="Genomic_DNA"/>
</dbReference>
<dbReference type="EC" id="2.7.-.-" evidence="5"/>
<dbReference type="SUPFAM" id="SSF56112">
    <property type="entry name" value="Protein kinase-like (PK-like)"/>
    <property type="match status" value="1"/>
</dbReference>
<evidence type="ECO:0000313" key="5">
    <source>
        <dbReference type="EMBL" id="MEE1676263.1"/>
    </source>
</evidence>
<keyword evidence="1" id="KW-0433">Leucine-rich repeat</keyword>
<dbReference type="SUPFAM" id="SSF52058">
    <property type="entry name" value="L domain-like"/>
    <property type="match status" value="1"/>
</dbReference>
<dbReference type="PANTHER" id="PTHR48051">
    <property type="match status" value="1"/>
</dbReference>
<evidence type="ECO:0000256" key="2">
    <source>
        <dbReference type="ARBA" id="ARBA00022737"/>
    </source>
</evidence>
<dbReference type="InterPro" id="IPR017441">
    <property type="entry name" value="Protein_kinase_ATP_BS"/>
</dbReference>
<dbReference type="InterPro" id="IPR050216">
    <property type="entry name" value="LRR_domain-containing"/>
</dbReference>
<keyword evidence="5" id="KW-0418">Kinase</keyword>
<dbReference type="Pfam" id="PF07714">
    <property type="entry name" value="PK_Tyr_Ser-Thr"/>
    <property type="match status" value="1"/>
</dbReference>
<comment type="caution">
    <text evidence="5">The sequence shown here is derived from an EMBL/GenBank/DDBJ whole genome shotgun (WGS) entry which is preliminary data.</text>
</comment>